<dbReference type="InterPro" id="IPR027417">
    <property type="entry name" value="P-loop_NTPase"/>
</dbReference>
<dbReference type="GO" id="GO:0004527">
    <property type="term" value="F:exonuclease activity"/>
    <property type="evidence" value="ECO:0007669"/>
    <property type="project" value="UniProtKB-KW"/>
</dbReference>
<evidence type="ECO:0000256" key="13">
    <source>
        <dbReference type="ARBA" id="ARBA00034808"/>
    </source>
</evidence>
<sequence length="1083" mass="118568">MRGDKEAAIGPLLRAPLLNPELTFDTAQQKVLAHSQGTLIVLGGPGTGKTTLAAECAVERIRSAVDPLKATDSILLLTFGRERASELRDQIALRTGTTMKEPIARTFHSLAFSILHMSNEIDTPDVLLMSGPEQEFAIREVLNYHLAQAVADPSKNYWPAELAKALETRGFVRELRDLIMRASERGLSPAQLREIAAKSGEKYWQAAAIFWERYLGGLALEGSSAVDSKMRIDPSEIIMEAVSRLGSDSNPTPIAQELRARFNTIIVDEYQESDPAQRLLLRKIRGNDLIIFADGDSAVGRFRGSDPDTLRSEFADLAKSGKCEEIILKHSYRNKSVILDLTSEVADQFRSVAVQRERTPVHEGGSAVSARLRSESEQAQFIAYQFRKAHLIDGVPWREMAVIVRSPGATAQAIRRAFAHSGVPVSNANEALVSNSAIAPILLLAKMATSSAPISINDCQKLILSELGGGDAISLRRIRRALLSEQEQGHGDEVGGKKFTSAELIVKAIDTGEVSIEGGAPLLRIADLLEKARSANKAKGAQAEDLLWAIWDNALSESGEKLSLLWQRTAVRGGNRGAMADRDLDAMMQLFDAARRHAERFPYSRPSSFIDEILRSEILGDVITTKGQRPDVVEILTVHSAKGREWDLVAVAGLQDGAWPNLRQRGSLLGSERLVEMQRHSVYARQELEELAASGLAQDERRLLYVALSRAKSSLVVSAVQREDDEPSRFFDDIDSYLNGEISEERRITEVPRPLTESALVAQLRREVHFGQVQPVREKAAGILQRLAQSGIAGADVESWLGVAPMSTTAPIVSDGEKVRVSPSALYTFDECGLRWFLESSGGRDGDSSAQSFGNAIHGLAEKLAKEPDQNFTSLKDLLNRSWSLIDSNSGWISRTEFDRAVGVLERVVNYHNQAILERPTIYAEARFRVEVENVIISGSVDRLEIAADGKALVVDFKTSKSAISPKDVAGHMQMRAYQLGVTEREFFIEEDDETGSSGVKKKTPIELTGETLGASLLYVGTDHAKIPDRDQGPLTESDQSEVIALAKEMGGSTFTATVNKNCQFCAVSTSCPLQIEGRTVIG</sequence>
<evidence type="ECO:0000256" key="9">
    <source>
        <dbReference type="ARBA" id="ARBA00023125"/>
    </source>
</evidence>
<evidence type="ECO:0000259" key="16">
    <source>
        <dbReference type="PROSITE" id="PS51217"/>
    </source>
</evidence>
<dbReference type="InterPro" id="IPR014017">
    <property type="entry name" value="DNA_helicase_UvrD-like_C"/>
</dbReference>
<protein>
    <recommendedName>
        <fullName evidence="13">DNA 3'-5' helicase</fullName>
        <ecNumber evidence="13">5.6.2.4</ecNumber>
    </recommendedName>
</protein>
<keyword evidence="9" id="KW-0238">DNA-binding</keyword>
<keyword evidence="7" id="KW-0269">Exonuclease</keyword>
<dbReference type="PANTHER" id="PTHR11070:SF59">
    <property type="entry name" value="DNA 3'-5' HELICASE"/>
    <property type="match status" value="1"/>
</dbReference>
<dbReference type="GO" id="GO:0005829">
    <property type="term" value="C:cytosol"/>
    <property type="evidence" value="ECO:0007669"/>
    <property type="project" value="TreeGrafter"/>
</dbReference>
<feature type="domain" description="UvrD-like helicase ATP-binding" evidence="15">
    <location>
        <begin position="22"/>
        <end position="335"/>
    </location>
</feature>
<dbReference type="Pfam" id="PF12705">
    <property type="entry name" value="PDDEXK_1"/>
    <property type="match status" value="1"/>
</dbReference>
<evidence type="ECO:0000256" key="6">
    <source>
        <dbReference type="ARBA" id="ARBA00022806"/>
    </source>
</evidence>
<dbReference type="InterPro" id="IPR038726">
    <property type="entry name" value="PDDEXK_AddAB-type"/>
</dbReference>
<keyword evidence="2" id="KW-0540">Nuclease</keyword>
<keyword evidence="5" id="KW-0378">Hydrolase</keyword>
<dbReference type="InterPro" id="IPR013986">
    <property type="entry name" value="DExx_box_DNA_helicase_dom_sf"/>
</dbReference>
<dbReference type="InterPro" id="IPR014016">
    <property type="entry name" value="UvrD-like_ATP-bd"/>
</dbReference>
<keyword evidence="8" id="KW-0067">ATP-binding</keyword>
<comment type="similarity">
    <text evidence="1">Belongs to the helicase family. UvrD subfamily.</text>
</comment>
<evidence type="ECO:0000256" key="12">
    <source>
        <dbReference type="ARBA" id="ARBA00034617"/>
    </source>
</evidence>
<dbReference type="AlphaFoldDB" id="A0A6J7PL50"/>
<evidence type="ECO:0000256" key="4">
    <source>
        <dbReference type="ARBA" id="ARBA00022763"/>
    </source>
</evidence>
<dbReference type="GO" id="GO:0003677">
    <property type="term" value="F:DNA binding"/>
    <property type="evidence" value="ECO:0007669"/>
    <property type="project" value="UniProtKB-KW"/>
</dbReference>
<dbReference type="SUPFAM" id="SSF52540">
    <property type="entry name" value="P-loop containing nucleoside triphosphate hydrolases"/>
    <property type="match status" value="1"/>
</dbReference>
<evidence type="ECO:0000256" key="8">
    <source>
        <dbReference type="ARBA" id="ARBA00022840"/>
    </source>
</evidence>
<keyword evidence="6" id="KW-0347">Helicase</keyword>
<evidence type="ECO:0000256" key="10">
    <source>
        <dbReference type="ARBA" id="ARBA00023204"/>
    </source>
</evidence>
<keyword evidence="10" id="KW-0234">DNA repair</keyword>
<dbReference type="InterPro" id="IPR000212">
    <property type="entry name" value="DNA_helicase_UvrD/REP"/>
</dbReference>
<evidence type="ECO:0000256" key="11">
    <source>
        <dbReference type="ARBA" id="ARBA00023235"/>
    </source>
</evidence>
<gene>
    <name evidence="17" type="ORF">UFOPK4049_00592</name>
</gene>
<dbReference type="PROSITE" id="PS51198">
    <property type="entry name" value="UVRD_HELICASE_ATP_BIND"/>
    <property type="match status" value="1"/>
</dbReference>
<evidence type="ECO:0000256" key="5">
    <source>
        <dbReference type="ARBA" id="ARBA00022801"/>
    </source>
</evidence>
<dbReference type="Gene3D" id="3.40.50.300">
    <property type="entry name" value="P-loop containing nucleotide triphosphate hydrolases"/>
    <property type="match status" value="3"/>
</dbReference>
<proteinExistence type="inferred from homology"/>
<evidence type="ECO:0000256" key="3">
    <source>
        <dbReference type="ARBA" id="ARBA00022741"/>
    </source>
</evidence>
<dbReference type="Gene3D" id="3.90.320.10">
    <property type="match status" value="1"/>
</dbReference>
<dbReference type="PROSITE" id="PS51217">
    <property type="entry name" value="UVRD_HELICASE_CTER"/>
    <property type="match status" value="1"/>
</dbReference>
<dbReference type="GO" id="GO:0033202">
    <property type="term" value="C:DNA helicase complex"/>
    <property type="evidence" value="ECO:0007669"/>
    <property type="project" value="TreeGrafter"/>
</dbReference>
<dbReference type="GO" id="GO:0043138">
    <property type="term" value="F:3'-5' DNA helicase activity"/>
    <property type="evidence" value="ECO:0007669"/>
    <property type="project" value="UniProtKB-EC"/>
</dbReference>
<dbReference type="GO" id="GO:0005524">
    <property type="term" value="F:ATP binding"/>
    <property type="evidence" value="ECO:0007669"/>
    <property type="project" value="UniProtKB-KW"/>
</dbReference>
<evidence type="ECO:0000256" key="2">
    <source>
        <dbReference type="ARBA" id="ARBA00022722"/>
    </source>
</evidence>
<evidence type="ECO:0000259" key="15">
    <source>
        <dbReference type="PROSITE" id="PS51198"/>
    </source>
</evidence>
<keyword evidence="3" id="KW-0547">Nucleotide-binding</keyword>
<dbReference type="PANTHER" id="PTHR11070">
    <property type="entry name" value="UVRD / RECB / PCRA DNA HELICASE FAMILY MEMBER"/>
    <property type="match status" value="1"/>
</dbReference>
<dbReference type="EC" id="5.6.2.4" evidence="13"/>
<dbReference type="Pfam" id="PF00580">
    <property type="entry name" value="UvrD-helicase"/>
    <property type="match status" value="1"/>
</dbReference>
<keyword evidence="4" id="KW-0227">DNA damage</keyword>
<dbReference type="Gene3D" id="1.10.10.160">
    <property type="match status" value="1"/>
</dbReference>
<evidence type="ECO:0000313" key="17">
    <source>
        <dbReference type="EMBL" id="CAB5003402.1"/>
    </source>
</evidence>
<dbReference type="EMBL" id="CAFBPB010000060">
    <property type="protein sequence ID" value="CAB5003402.1"/>
    <property type="molecule type" value="Genomic_DNA"/>
</dbReference>
<name>A0A6J7PL50_9ZZZZ</name>
<organism evidence="17">
    <name type="scientific">freshwater metagenome</name>
    <dbReference type="NCBI Taxonomy" id="449393"/>
    <lineage>
        <taxon>unclassified sequences</taxon>
        <taxon>metagenomes</taxon>
        <taxon>ecological metagenomes</taxon>
    </lineage>
</organism>
<evidence type="ECO:0000256" key="14">
    <source>
        <dbReference type="ARBA" id="ARBA00048988"/>
    </source>
</evidence>
<evidence type="ECO:0000256" key="1">
    <source>
        <dbReference type="ARBA" id="ARBA00009922"/>
    </source>
</evidence>
<dbReference type="GO" id="GO:0000725">
    <property type="term" value="P:recombinational repair"/>
    <property type="evidence" value="ECO:0007669"/>
    <property type="project" value="TreeGrafter"/>
</dbReference>
<accession>A0A6J7PL50</accession>
<keyword evidence="11" id="KW-0413">Isomerase</keyword>
<comment type="catalytic activity">
    <reaction evidence="12">
        <text>Couples ATP hydrolysis with the unwinding of duplex DNA by translocating in the 3'-5' direction.</text>
        <dbReference type="EC" id="5.6.2.4"/>
    </reaction>
</comment>
<dbReference type="Pfam" id="PF13361">
    <property type="entry name" value="UvrD_C"/>
    <property type="match status" value="1"/>
</dbReference>
<reference evidence="17" key="1">
    <citation type="submission" date="2020-05" db="EMBL/GenBank/DDBJ databases">
        <authorList>
            <person name="Chiriac C."/>
            <person name="Salcher M."/>
            <person name="Ghai R."/>
            <person name="Kavagutti S V."/>
        </authorList>
    </citation>
    <scope>NUCLEOTIDE SEQUENCE</scope>
</reference>
<dbReference type="InterPro" id="IPR011604">
    <property type="entry name" value="PDDEXK-like_dom_sf"/>
</dbReference>
<feature type="domain" description="UvrD-like helicase C-terminal" evidence="16">
    <location>
        <begin position="336"/>
        <end position="643"/>
    </location>
</feature>
<comment type="catalytic activity">
    <reaction evidence="14">
        <text>ATP + H2O = ADP + phosphate + H(+)</text>
        <dbReference type="Rhea" id="RHEA:13065"/>
        <dbReference type="ChEBI" id="CHEBI:15377"/>
        <dbReference type="ChEBI" id="CHEBI:15378"/>
        <dbReference type="ChEBI" id="CHEBI:30616"/>
        <dbReference type="ChEBI" id="CHEBI:43474"/>
        <dbReference type="ChEBI" id="CHEBI:456216"/>
        <dbReference type="EC" id="5.6.2.4"/>
    </reaction>
</comment>
<evidence type="ECO:0000256" key="7">
    <source>
        <dbReference type="ARBA" id="ARBA00022839"/>
    </source>
</evidence>